<proteinExistence type="predicted"/>
<gene>
    <name evidence="2" type="ORF">K504DRAFT_500674</name>
</gene>
<dbReference type="AlphaFoldDB" id="A0A6G1KE65"/>
<organism evidence="2 3">
    <name type="scientific">Pleomassaria siparia CBS 279.74</name>
    <dbReference type="NCBI Taxonomy" id="1314801"/>
    <lineage>
        <taxon>Eukaryota</taxon>
        <taxon>Fungi</taxon>
        <taxon>Dikarya</taxon>
        <taxon>Ascomycota</taxon>
        <taxon>Pezizomycotina</taxon>
        <taxon>Dothideomycetes</taxon>
        <taxon>Pleosporomycetidae</taxon>
        <taxon>Pleosporales</taxon>
        <taxon>Pleomassariaceae</taxon>
        <taxon>Pleomassaria</taxon>
    </lineage>
</organism>
<accession>A0A6G1KE65</accession>
<evidence type="ECO:0000313" key="2">
    <source>
        <dbReference type="EMBL" id="KAF2710731.1"/>
    </source>
</evidence>
<name>A0A6G1KE65_9PLEO</name>
<dbReference type="EMBL" id="MU005768">
    <property type="protein sequence ID" value="KAF2710731.1"/>
    <property type="molecule type" value="Genomic_DNA"/>
</dbReference>
<evidence type="ECO:0000256" key="1">
    <source>
        <dbReference type="SAM" id="MobiDB-lite"/>
    </source>
</evidence>
<evidence type="ECO:0000313" key="3">
    <source>
        <dbReference type="Proteomes" id="UP000799428"/>
    </source>
</evidence>
<dbReference type="Proteomes" id="UP000799428">
    <property type="component" value="Unassembled WGS sequence"/>
</dbReference>
<feature type="region of interest" description="Disordered" evidence="1">
    <location>
        <begin position="78"/>
        <end position="109"/>
    </location>
</feature>
<keyword evidence="3" id="KW-1185">Reference proteome</keyword>
<reference evidence="2" key="1">
    <citation type="journal article" date="2020" name="Stud. Mycol.">
        <title>101 Dothideomycetes genomes: a test case for predicting lifestyles and emergence of pathogens.</title>
        <authorList>
            <person name="Haridas S."/>
            <person name="Albert R."/>
            <person name="Binder M."/>
            <person name="Bloem J."/>
            <person name="Labutti K."/>
            <person name="Salamov A."/>
            <person name="Andreopoulos B."/>
            <person name="Baker S."/>
            <person name="Barry K."/>
            <person name="Bills G."/>
            <person name="Bluhm B."/>
            <person name="Cannon C."/>
            <person name="Castanera R."/>
            <person name="Culley D."/>
            <person name="Daum C."/>
            <person name="Ezra D."/>
            <person name="Gonzalez J."/>
            <person name="Henrissat B."/>
            <person name="Kuo A."/>
            <person name="Liang C."/>
            <person name="Lipzen A."/>
            <person name="Lutzoni F."/>
            <person name="Magnuson J."/>
            <person name="Mondo S."/>
            <person name="Nolan M."/>
            <person name="Ohm R."/>
            <person name="Pangilinan J."/>
            <person name="Park H.-J."/>
            <person name="Ramirez L."/>
            <person name="Alfaro M."/>
            <person name="Sun H."/>
            <person name="Tritt A."/>
            <person name="Yoshinaga Y."/>
            <person name="Zwiers L.-H."/>
            <person name="Turgeon B."/>
            <person name="Goodwin S."/>
            <person name="Spatafora J."/>
            <person name="Crous P."/>
            <person name="Grigoriev I."/>
        </authorList>
    </citation>
    <scope>NUCLEOTIDE SEQUENCE</scope>
    <source>
        <strain evidence="2">CBS 279.74</strain>
    </source>
</reference>
<protein>
    <submittedName>
        <fullName evidence="2">Uncharacterized protein</fullName>
    </submittedName>
</protein>
<sequence length="190" mass="21991">MAKKLRHEWTEHQYKVQHFHRISRFASHTISFLRHTTLNFRKDSNPGPINRDFQAIKTWTILNLERFFVPVECTELGSRTDDDDDTTTLSAINSSSMPPHPSPQPRPSHRIRVQKTAIWHDEIALLHAKDPRGGIWRGSQPWGYTPCRDDWMDATRFSKPRPHACVAEDHRTKASSLISNIEDIEMGSEA</sequence>